<dbReference type="Proteomes" id="UP000600946">
    <property type="component" value="Unassembled WGS sequence"/>
</dbReference>
<reference evidence="2" key="1">
    <citation type="journal article" date="2019" name="Int. J. Syst. Evol. Microbiol.">
        <title>The Global Catalogue of Microorganisms (GCM) 10K type strain sequencing project: providing services to taxonomists for standard genome sequencing and annotation.</title>
        <authorList>
            <consortium name="The Broad Institute Genomics Platform"/>
            <consortium name="The Broad Institute Genome Sequencing Center for Infectious Disease"/>
            <person name="Wu L."/>
            <person name="Ma J."/>
        </authorList>
    </citation>
    <scope>NUCLEOTIDE SEQUENCE [LARGE SCALE GENOMIC DNA]</scope>
    <source>
        <strain evidence="2">JCM 4594</strain>
    </source>
</reference>
<protein>
    <recommendedName>
        <fullName evidence="3">HMG box domain-containing protein</fullName>
    </recommendedName>
</protein>
<organism evidence="1 2">
    <name type="scientific">Streptomyces xanthochromogenes</name>
    <dbReference type="NCBI Taxonomy" id="67384"/>
    <lineage>
        <taxon>Bacteria</taxon>
        <taxon>Bacillati</taxon>
        <taxon>Actinomycetota</taxon>
        <taxon>Actinomycetes</taxon>
        <taxon>Kitasatosporales</taxon>
        <taxon>Streptomycetaceae</taxon>
        <taxon>Streptomyces</taxon>
    </lineage>
</organism>
<keyword evidence="2" id="KW-1185">Reference proteome</keyword>
<dbReference type="Gene3D" id="1.10.30.10">
    <property type="entry name" value="High mobility group box domain"/>
    <property type="match status" value="1"/>
</dbReference>
<dbReference type="SUPFAM" id="SSF47095">
    <property type="entry name" value="HMG-box"/>
    <property type="match status" value="1"/>
</dbReference>
<accession>A0ABQ2ZHD4</accession>
<name>A0ABQ2ZHD4_9ACTN</name>
<evidence type="ECO:0008006" key="3">
    <source>
        <dbReference type="Google" id="ProtNLM"/>
    </source>
</evidence>
<sequence length="51" mass="6015">MEPKIGALWKALPLEDRKVYEERDAKELKAYGTAMEAYKQTDAAYREHRQD</sequence>
<comment type="caution">
    <text evidence="1">The sequence shown here is derived from an EMBL/GenBank/DDBJ whole genome shotgun (WGS) entry which is preliminary data.</text>
</comment>
<dbReference type="GeneID" id="96288237"/>
<evidence type="ECO:0000313" key="2">
    <source>
        <dbReference type="Proteomes" id="UP000600946"/>
    </source>
</evidence>
<dbReference type="RefSeq" id="WP_190025827.1">
    <property type="nucleotide sequence ID" value="NZ_BMUU01000001.1"/>
</dbReference>
<gene>
    <name evidence="1" type="ORF">GCM10010326_01900</name>
</gene>
<evidence type="ECO:0000313" key="1">
    <source>
        <dbReference type="EMBL" id="GGY14166.1"/>
    </source>
</evidence>
<proteinExistence type="predicted"/>
<dbReference type="InterPro" id="IPR036910">
    <property type="entry name" value="HMG_box_dom_sf"/>
</dbReference>
<dbReference type="EMBL" id="BMUU01000001">
    <property type="protein sequence ID" value="GGY14166.1"/>
    <property type="molecule type" value="Genomic_DNA"/>
</dbReference>